<proteinExistence type="predicted"/>
<dbReference type="KEGG" id="amus:LMH87_011914"/>
<name>A0A9W8QCJ8_AKAMU</name>
<dbReference type="GeneID" id="80899073"/>
<dbReference type="EMBL" id="JAJHUN010000009">
    <property type="protein sequence ID" value="KAJ4151200.1"/>
    <property type="molecule type" value="Genomic_DNA"/>
</dbReference>
<gene>
    <name evidence="1" type="ORF">LMH87_011914</name>
</gene>
<dbReference type="RefSeq" id="XP_056052914.1">
    <property type="nucleotide sequence ID" value="XM_056201132.1"/>
</dbReference>
<keyword evidence="2" id="KW-1185">Reference proteome</keyword>
<comment type="caution">
    <text evidence="1">The sequence shown here is derived from an EMBL/GenBank/DDBJ whole genome shotgun (WGS) entry which is preliminary data.</text>
</comment>
<sequence>MSFLFQPPVFAAQPAAGAFFVPQQQPPQQQRVIYTAAPATLFRPATFVGGGMPLVMPLVMPPPATTFINLQRPPLVLSAPMYAVFSPPLPPPWWFP</sequence>
<evidence type="ECO:0000313" key="1">
    <source>
        <dbReference type="EMBL" id="KAJ4151200.1"/>
    </source>
</evidence>
<organism evidence="1 2">
    <name type="scientific">Akanthomyces muscarius</name>
    <name type="common">Entomopathogenic fungus</name>
    <name type="synonym">Lecanicillium muscarium</name>
    <dbReference type="NCBI Taxonomy" id="2231603"/>
    <lineage>
        <taxon>Eukaryota</taxon>
        <taxon>Fungi</taxon>
        <taxon>Dikarya</taxon>
        <taxon>Ascomycota</taxon>
        <taxon>Pezizomycotina</taxon>
        <taxon>Sordariomycetes</taxon>
        <taxon>Hypocreomycetidae</taxon>
        <taxon>Hypocreales</taxon>
        <taxon>Cordycipitaceae</taxon>
        <taxon>Akanthomyces</taxon>
    </lineage>
</organism>
<dbReference type="AlphaFoldDB" id="A0A9W8QCJ8"/>
<evidence type="ECO:0000313" key="2">
    <source>
        <dbReference type="Proteomes" id="UP001144673"/>
    </source>
</evidence>
<accession>A0A9W8QCJ8</accession>
<reference evidence="1" key="1">
    <citation type="journal article" date="2023" name="Access Microbiol">
        <title>De-novo genome assembly for Akanthomyces muscarius, a biocontrol agent of insect agricultural pests.</title>
        <authorList>
            <person name="Erdos Z."/>
            <person name="Studholme D.J."/>
            <person name="Raymond B."/>
            <person name="Sharma M."/>
        </authorList>
    </citation>
    <scope>NUCLEOTIDE SEQUENCE</scope>
    <source>
        <strain evidence="1">Ve6</strain>
    </source>
</reference>
<dbReference type="Proteomes" id="UP001144673">
    <property type="component" value="Chromosome 4"/>
</dbReference>
<protein>
    <submittedName>
        <fullName evidence="1">Uncharacterized protein</fullName>
    </submittedName>
</protein>